<dbReference type="GO" id="GO:0016926">
    <property type="term" value="P:protein desumoylation"/>
    <property type="evidence" value="ECO:0007669"/>
    <property type="project" value="TreeGrafter"/>
</dbReference>
<dbReference type="Pfam" id="PF02902">
    <property type="entry name" value="Peptidase_C48"/>
    <property type="match status" value="1"/>
</dbReference>
<proteinExistence type="inferred from homology"/>
<dbReference type="SUPFAM" id="SSF54001">
    <property type="entry name" value="Cysteine proteinases"/>
    <property type="match status" value="1"/>
</dbReference>
<sequence length="157" mass="18362">RAYGFNTFFHSALAEHGYSRVKRWTKKVDLFSYDILLVPIHVQKIHWCLATIDFRKKCLTYYDSMAGPDRGCLNRLLTYLGEESMDKKKTPFDTSSWSVQCPKDVPQQQNSSDCGVFTSTFAEYLSRNADIFKIKQKDMPYYRKKMMAEILSKKLLT</sequence>
<dbReference type="RefSeq" id="XP_017303644.1">
    <property type="nucleotide sequence ID" value="XM_017448155.2"/>
</dbReference>
<dbReference type="Proteomes" id="UP000079169">
    <property type="component" value="Unplaced"/>
</dbReference>
<dbReference type="PANTHER" id="PTHR12606:SF141">
    <property type="entry name" value="GH15225P-RELATED"/>
    <property type="match status" value="1"/>
</dbReference>
<dbReference type="GeneID" id="103519318"/>
<keyword evidence="4" id="KW-0788">Thiol protease</keyword>
<dbReference type="OMA" id="HRNTHWA"/>
<evidence type="ECO:0000313" key="7">
    <source>
        <dbReference type="RefSeq" id="XP_017303644.1"/>
    </source>
</evidence>
<evidence type="ECO:0000256" key="4">
    <source>
        <dbReference type="ARBA" id="ARBA00022807"/>
    </source>
</evidence>
<name>A0A1S4ENA3_DIACI</name>
<dbReference type="GO" id="GO:0006508">
    <property type="term" value="P:proteolysis"/>
    <property type="evidence" value="ECO:0007669"/>
    <property type="project" value="UniProtKB-KW"/>
</dbReference>
<comment type="similarity">
    <text evidence="1">Belongs to the peptidase C48 family.</text>
</comment>
<keyword evidence="2" id="KW-0645">Protease</keyword>
<dbReference type="GO" id="GO:0016929">
    <property type="term" value="F:deSUMOylase activity"/>
    <property type="evidence" value="ECO:0007669"/>
    <property type="project" value="TreeGrafter"/>
</dbReference>
<reference evidence="7" key="1">
    <citation type="submission" date="2025-08" db="UniProtKB">
        <authorList>
            <consortium name="RefSeq"/>
        </authorList>
    </citation>
    <scope>IDENTIFICATION</scope>
</reference>
<feature type="domain" description="Ubiquitin-like protease family profile" evidence="5">
    <location>
        <begin position="1"/>
        <end position="125"/>
    </location>
</feature>
<protein>
    <submittedName>
        <fullName evidence="7">Sentrin-specific protease 1-like</fullName>
    </submittedName>
</protein>
<dbReference type="STRING" id="121845.A0A1S4ENA3"/>
<dbReference type="AlphaFoldDB" id="A0A1S4ENA3"/>
<dbReference type="InterPro" id="IPR038765">
    <property type="entry name" value="Papain-like_cys_pep_sf"/>
</dbReference>
<dbReference type="PANTHER" id="PTHR12606">
    <property type="entry name" value="SENTRIN/SUMO-SPECIFIC PROTEASE"/>
    <property type="match status" value="1"/>
</dbReference>
<keyword evidence="3" id="KW-0378">Hydrolase</keyword>
<dbReference type="GO" id="GO:0005634">
    <property type="term" value="C:nucleus"/>
    <property type="evidence" value="ECO:0007669"/>
    <property type="project" value="TreeGrafter"/>
</dbReference>
<evidence type="ECO:0000256" key="1">
    <source>
        <dbReference type="ARBA" id="ARBA00005234"/>
    </source>
</evidence>
<evidence type="ECO:0000259" key="5">
    <source>
        <dbReference type="PROSITE" id="PS50600"/>
    </source>
</evidence>
<gene>
    <name evidence="7" type="primary">LOC103519318</name>
</gene>
<keyword evidence="6" id="KW-1185">Reference proteome</keyword>
<organism evidence="6 7">
    <name type="scientific">Diaphorina citri</name>
    <name type="common">Asian citrus psyllid</name>
    <dbReference type="NCBI Taxonomy" id="121845"/>
    <lineage>
        <taxon>Eukaryota</taxon>
        <taxon>Metazoa</taxon>
        <taxon>Ecdysozoa</taxon>
        <taxon>Arthropoda</taxon>
        <taxon>Hexapoda</taxon>
        <taxon>Insecta</taxon>
        <taxon>Pterygota</taxon>
        <taxon>Neoptera</taxon>
        <taxon>Paraneoptera</taxon>
        <taxon>Hemiptera</taxon>
        <taxon>Sternorrhyncha</taxon>
        <taxon>Psylloidea</taxon>
        <taxon>Psyllidae</taxon>
        <taxon>Diaphorininae</taxon>
        <taxon>Diaphorina</taxon>
    </lineage>
</organism>
<dbReference type="Gene3D" id="3.40.395.10">
    <property type="entry name" value="Adenoviral Proteinase, Chain A"/>
    <property type="match status" value="1"/>
</dbReference>
<dbReference type="InterPro" id="IPR003653">
    <property type="entry name" value="Peptidase_C48_C"/>
</dbReference>
<evidence type="ECO:0000313" key="6">
    <source>
        <dbReference type="Proteomes" id="UP000079169"/>
    </source>
</evidence>
<evidence type="ECO:0000256" key="3">
    <source>
        <dbReference type="ARBA" id="ARBA00022801"/>
    </source>
</evidence>
<feature type="non-terminal residue" evidence="7">
    <location>
        <position position="1"/>
    </location>
</feature>
<dbReference type="PROSITE" id="PS50600">
    <property type="entry name" value="ULP_PROTEASE"/>
    <property type="match status" value="1"/>
</dbReference>
<dbReference type="PaxDb" id="121845-A0A1S4ENA3"/>
<dbReference type="KEGG" id="dci:103519318"/>
<evidence type="ECO:0000256" key="2">
    <source>
        <dbReference type="ARBA" id="ARBA00022670"/>
    </source>
</evidence>
<accession>A0A1S4ENA3</accession>